<feature type="region of interest" description="Disordered" evidence="1">
    <location>
        <begin position="26"/>
        <end position="75"/>
    </location>
</feature>
<dbReference type="Proteomes" id="UP000653480">
    <property type="component" value="Unassembled WGS sequence"/>
</dbReference>
<comment type="caution">
    <text evidence="2">The sequence shown here is derived from an EMBL/GenBank/DDBJ whole genome shotgun (WGS) entry which is preliminary data.</text>
</comment>
<evidence type="ECO:0000256" key="1">
    <source>
        <dbReference type="SAM" id="MobiDB-lite"/>
    </source>
</evidence>
<dbReference type="EMBL" id="BMMN01000029">
    <property type="protein sequence ID" value="GGO32352.1"/>
    <property type="molecule type" value="Genomic_DNA"/>
</dbReference>
<dbReference type="AlphaFoldDB" id="A0A8H9H650"/>
<accession>A0A8H9H650</accession>
<evidence type="ECO:0000313" key="3">
    <source>
        <dbReference type="Proteomes" id="UP000653480"/>
    </source>
</evidence>
<sequence length="105" mass="11039">MSEAQPDFGLASAPVELQRYDDGRLHVGFAEGDGDGDGDREGDADGDGDAEGERVGDCVGEGLGEPGLPVQATPFRENEVGTWGEPFEEPLNPKFVLPPLGMLPL</sequence>
<protein>
    <submittedName>
        <fullName evidence="2">Uncharacterized protein</fullName>
    </submittedName>
</protein>
<keyword evidence="3" id="KW-1185">Reference proteome</keyword>
<name>A0A8H9H650_9ACTN</name>
<evidence type="ECO:0000313" key="2">
    <source>
        <dbReference type="EMBL" id="GGO32352.1"/>
    </source>
</evidence>
<gene>
    <name evidence="2" type="ORF">GCM10011574_71580</name>
</gene>
<reference evidence="2" key="2">
    <citation type="submission" date="2020-09" db="EMBL/GenBank/DDBJ databases">
        <authorList>
            <person name="Sun Q."/>
            <person name="Zhou Y."/>
        </authorList>
    </citation>
    <scope>NUCLEOTIDE SEQUENCE</scope>
    <source>
        <strain evidence="2">CGMCC 4.7138</strain>
    </source>
</reference>
<organism evidence="2 3">
    <name type="scientific">Microbispora bryophytorum</name>
    <dbReference type="NCBI Taxonomy" id="1460882"/>
    <lineage>
        <taxon>Bacteria</taxon>
        <taxon>Bacillati</taxon>
        <taxon>Actinomycetota</taxon>
        <taxon>Actinomycetes</taxon>
        <taxon>Streptosporangiales</taxon>
        <taxon>Streptosporangiaceae</taxon>
        <taxon>Microbispora</taxon>
    </lineage>
</organism>
<proteinExistence type="predicted"/>
<reference evidence="2" key="1">
    <citation type="journal article" date="2014" name="Int. J. Syst. Evol. Microbiol.">
        <title>Complete genome sequence of Corynebacterium casei LMG S-19264T (=DSM 44701T), isolated from a smear-ripened cheese.</title>
        <authorList>
            <consortium name="US DOE Joint Genome Institute (JGI-PGF)"/>
            <person name="Walter F."/>
            <person name="Albersmeier A."/>
            <person name="Kalinowski J."/>
            <person name="Ruckert C."/>
        </authorList>
    </citation>
    <scope>NUCLEOTIDE SEQUENCE</scope>
    <source>
        <strain evidence="2">CGMCC 4.7138</strain>
    </source>
</reference>